<comment type="caution">
    <text evidence="2">The sequence shown here is derived from an EMBL/GenBank/DDBJ whole genome shotgun (WGS) entry which is preliminary data.</text>
</comment>
<feature type="compositionally biased region" description="Basic and acidic residues" evidence="1">
    <location>
        <begin position="1"/>
        <end position="22"/>
    </location>
</feature>
<organism evidence="2 3">
    <name type="scientific">Vanilla planifolia</name>
    <name type="common">Vanilla</name>
    <dbReference type="NCBI Taxonomy" id="51239"/>
    <lineage>
        <taxon>Eukaryota</taxon>
        <taxon>Viridiplantae</taxon>
        <taxon>Streptophyta</taxon>
        <taxon>Embryophyta</taxon>
        <taxon>Tracheophyta</taxon>
        <taxon>Spermatophyta</taxon>
        <taxon>Magnoliopsida</taxon>
        <taxon>Liliopsida</taxon>
        <taxon>Asparagales</taxon>
        <taxon>Orchidaceae</taxon>
        <taxon>Vanilloideae</taxon>
        <taxon>Vanilleae</taxon>
        <taxon>Vanilla</taxon>
    </lineage>
</organism>
<dbReference type="Proteomes" id="UP000636800">
    <property type="component" value="Unassembled WGS sequence"/>
</dbReference>
<evidence type="ECO:0000256" key="1">
    <source>
        <dbReference type="SAM" id="MobiDB-lite"/>
    </source>
</evidence>
<gene>
    <name evidence="2" type="ORF">HPP92_016749</name>
</gene>
<dbReference type="EMBL" id="JADCNL010000008">
    <property type="protein sequence ID" value="KAG0470049.1"/>
    <property type="molecule type" value="Genomic_DNA"/>
</dbReference>
<evidence type="ECO:0000313" key="2">
    <source>
        <dbReference type="EMBL" id="KAG0470049.1"/>
    </source>
</evidence>
<dbReference type="AlphaFoldDB" id="A0A835UNR6"/>
<protein>
    <submittedName>
        <fullName evidence="2">Uncharacterized protein</fullName>
    </submittedName>
</protein>
<dbReference type="OrthoDB" id="1905524at2759"/>
<accession>A0A835UNR6</accession>
<feature type="compositionally biased region" description="Acidic residues" evidence="1">
    <location>
        <begin position="31"/>
        <end position="40"/>
    </location>
</feature>
<name>A0A835UNR6_VANPL</name>
<reference evidence="2 3" key="1">
    <citation type="journal article" date="2020" name="Nat. Food">
        <title>A phased Vanilla planifolia genome enables genetic improvement of flavour and production.</title>
        <authorList>
            <person name="Hasing T."/>
            <person name="Tang H."/>
            <person name="Brym M."/>
            <person name="Khazi F."/>
            <person name="Huang T."/>
            <person name="Chambers A.H."/>
        </authorList>
    </citation>
    <scope>NUCLEOTIDE SEQUENCE [LARGE SCALE GENOMIC DNA]</scope>
    <source>
        <tissue evidence="2">Leaf</tissue>
    </source>
</reference>
<evidence type="ECO:0000313" key="3">
    <source>
        <dbReference type="Proteomes" id="UP000636800"/>
    </source>
</evidence>
<proteinExistence type="predicted"/>
<feature type="region of interest" description="Disordered" evidence="1">
    <location>
        <begin position="1"/>
        <end position="41"/>
    </location>
</feature>
<sequence>MVEATRDRGRDNHALFRSESRKVSTSLSPSEAEEEEEEEEKVVLQNTQYFAISSSHGNYLRQRQQKLETTTEELAPLPEFVEG</sequence>
<keyword evidence="3" id="KW-1185">Reference proteome</keyword>